<dbReference type="Proteomes" id="UP000287853">
    <property type="component" value="Unassembled WGS sequence"/>
</dbReference>
<sequence>MKAIFLGALFLIAGGRVILHPKYYSYQYAMTIDFTKVKYPLGIACISIGLILFWSFYKDKKK</sequence>
<keyword evidence="1" id="KW-0472">Membrane</keyword>
<keyword evidence="1" id="KW-0812">Transmembrane</keyword>
<evidence type="ECO:0000313" key="2">
    <source>
        <dbReference type="EMBL" id="RWX45429.1"/>
    </source>
</evidence>
<dbReference type="AlphaFoldDB" id="A0A3S3U9U2"/>
<evidence type="ECO:0000313" key="3">
    <source>
        <dbReference type="Proteomes" id="UP000287853"/>
    </source>
</evidence>
<keyword evidence="3" id="KW-1185">Reference proteome</keyword>
<comment type="caution">
    <text evidence="2">The sequence shown here is derived from an EMBL/GenBank/DDBJ whole genome shotgun (WGS) entry which is preliminary data.</text>
</comment>
<gene>
    <name evidence="2" type="ORF">H206_00919</name>
</gene>
<reference evidence="2 3" key="1">
    <citation type="submission" date="2017-01" db="EMBL/GenBank/DDBJ databases">
        <title>The cable genome- insights into the physiology and evolution of filamentous bacteria capable of sulfide oxidation via long distance electron transfer.</title>
        <authorList>
            <person name="Schreiber L."/>
            <person name="Bjerg J.T."/>
            <person name="Boggild A."/>
            <person name="Van De Vossenberg J."/>
            <person name="Meysman F."/>
            <person name="Nielsen L.P."/>
            <person name="Schramm A."/>
            <person name="Kjeldsen K.U."/>
        </authorList>
    </citation>
    <scope>NUCLEOTIDE SEQUENCE [LARGE SCALE GENOMIC DNA]</scope>
    <source>
        <strain evidence="2">MCF</strain>
    </source>
</reference>
<feature type="transmembrane region" description="Helical" evidence="1">
    <location>
        <begin position="39"/>
        <end position="57"/>
    </location>
</feature>
<evidence type="ECO:0000256" key="1">
    <source>
        <dbReference type="SAM" id="Phobius"/>
    </source>
</evidence>
<protein>
    <submittedName>
        <fullName evidence="2">Uncharacterized protein</fullName>
    </submittedName>
</protein>
<keyword evidence="1" id="KW-1133">Transmembrane helix</keyword>
<accession>A0A3S3U9U2</accession>
<proteinExistence type="predicted"/>
<organism evidence="2 3">
    <name type="scientific">Candidatus Electrothrix aarhusensis</name>
    <dbReference type="NCBI Taxonomy" id="1859131"/>
    <lineage>
        <taxon>Bacteria</taxon>
        <taxon>Pseudomonadati</taxon>
        <taxon>Thermodesulfobacteriota</taxon>
        <taxon>Desulfobulbia</taxon>
        <taxon>Desulfobulbales</taxon>
        <taxon>Desulfobulbaceae</taxon>
        <taxon>Candidatus Electrothrix</taxon>
    </lineage>
</organism>
<name>A0A3S3U9U2_9BACT</name>
<dbReference type="EMBL" id="MTKO01000078">
    <property type="protein sequence ID" value="RWX45429.1"/>
    <property type="molecule type" value="Genomic_DNA"/>
</dbReference>